<proteinExistence type="predicted"/>
<name>A0A197JJT6_9FUNG</name>
<evidence type="ECO:0000256" key="1">
    <source>
        <dbReference type="SAM" id="MobiDB-lite"/>
    </source>
</evidence>
<evidence type="ECO:0000313" key="3">
    <source>
        <dbReference type="Proteomes" id="UP000078512"/>
    </source>
</evidence>
<protein>
    <submittedName>
        <fullName evidence="2">Uncharacterized protein</fullName>
    </submittedName>
</protein>
<sequence>MYRASSALRAPFSSSDVSSKEIEFGLTALTNLQTEILRLQTQKTFASTAASQRLSELLGGVATCKGQASPIFSDHDLLSDRKYKSLSQNISRLDRLIAEVESPLKDLNLCSLRVLLFKKPHVPFMIPDPERLQWHKRCLRNNGPLRSYPHTRYHNHQALQSPGIEDRSPKHTLDNSCSRVGKSEHGKTYPYELESNPFKFLAQVHSHCKNAWGPMFLKCSICLLNKTIKDAAAQCAFTTALEMMDDDFVPANWDICQKMFINRILTPRERQDAVASIVKTGMNKLELFREYGARLGGIVSAYSIDDGDSTVLPGLLTSLPSALNNIKLGIRLRRNDHCPVHFDSIETILSALRDLEGPDQARKRDAFAVSSNSDPKAASFTQSSTTARSRGDKRTRTIKMHTISPTTRNFKFNCKKCGNNNSHPTGKCLVHKTCNKCNRTGHLAADYRGGLSVSAWRRQQDDKVALHPHQT</sequence>
<dbReference type="Proteomes" id="UP000078512">
    <property type="component" value="Unassembled WGS sequence"/>
</dbReference>
<feature type="region of interest" description="Disordered" evidence="1">
    <location>
        <begin position="367"/>
        <end position="394"/>
    </location>
</feature>
<accession>A0A197JJT6</accession>
<dbReference type="OrthoDB" id="2418706at2759"/>
<gene>
    <name evidence="2" type="ORF">K457DRAFT_23960</name>
</gene>
<evidence type="ECO:0000313" key="2">
    <source>
        <dbReference type="EMBL" id="OAQ24619.1"/>
    </source>
</evidence>
<feature type="compositionally biased region" description="Basic and acidic residues" evidence="1">
    <location>
        <begin position="164"/>
        <end position="173"/>
    </location>
</feature>
<dbReference type="AlphaFoldDB" id="A0A197JJT6"/>
<keyword evidence="3" id="KW-1185">Reference proteome</keyword>
<feature type="region of interest" description="Disordered" evidence="1">
    <location>
        <begin position="159"/>
        <end position="181"/>
    </location>
</feature>
<reference evidence="2 3" key="1">
    <citation type="submission" date="2016-05" db="EMBL/GenBank/DDBJ databases">
        <title>Genome sequencing reveals origins of a unique bacterial endosymbiosis in the earliest lineages of terrestrial Fungi.</title>
        <authorList>
            <consortium name="DOE Joint Genome Institute"/>
            <person name="Uehling J."/>
            <person name="Gryganskyi A."/>
            <person name="Hameed K."/>
            <person name="Tschaplinski T."/>
            <person name="Misztal P."/>
            <person name="Wu S."/>
            <person name="Desiro A."/>
            <person name="Vande Pol N."/>
            <person name="Du Z.-Y."/>
            <person name="Zienkiewicz A."/>
            <person name="Zienkiewicz K."/>
            <person name="Morin E."/>
            <person name="Tisserant E."/>
            <person name="Splivallo R."/>
            <person name="Hainaut M."/>
            <person name="Henrissat B."/>
            <person name="Ohm R."/>
            <person name="Kuo A."/>
            <person name="Yan J."/>
            <person name="Lipzen A."/>
            <person name="Nolan M."/>
            <person name="Labutti K."/>
            <person name="Barry K."/>
            <person name="Goldstein A."/>
            <person name="Labbe J."/>
            <person name="Schadt C."/>
            <person name="Tuskan G."/>
            <person name="Grigoriev I."/>
            <person name="Martin F."/>
            <person name="Vilgalys R."/>
            <person name="Bonito G."/>
        </authorList>
    </citation>
    <scope>NUCLEOTIDE SEQUENCE [LARGE SCALE GENOMIC DNA]</scope>
    <source>
        <strain evidence="2 3">AG-77</strain>
    </source>
</reference>
<dbReference type="EMBL" id="KV442091">
    <property type="protein sequence ID" value="OAQ24619.1"/>
    <property type="molecule type" value="Genomic_DNA"/>
</dbReference>
<organism evidence="2 3">
    <name type="scientific">Linnemannia elongata AG-77</name>
    <dbReference type="NCBI Taxonomy" id="1314771"/>
    <lineage>
        <taxon>Eukaryota</taxon>
        <taxon>Fungi</taxon>
        <taxon>Fungi incertae sedis</taxon>
        <taxon>Mucoromycota</taxon>
        <taxon>Mortierellomycotina</taxon>
        <taxon>Mortierellomycetes</taxon>
        <taxon>Mortierellales</taxon>
        <taxon>Mortierellaceae</taxon>
        <taxon>Linnemannia</taxon>
    </lineage>
</organism>
<feature type="compositionally biased region" description="Polar residues" evidence="1">
    <location>
        <begin position="369"/>
        <end position="388"/>
    </location>
</feature>